<comment type="caution">
    <text evidence="3">The sequence shown here is derived from an EMBL/GenBank/DDBJ whole genome shotgun (WGS) entry which is preliminary data.</text>
</comment>
<dbReference type="CDD" id="cd00303">
    <property type="entry name" value="retropepsin_like"/>
    <property type="match status" value="1"/>
</dbReference>
<feature type="non-terminal residue" evidence="3">
    <location>
        <position position="705"/>
    </location>
</feature>
<dbReference type="EMBL" id="LUGH01001438">
    <property type="protein sequence ID" value="OBZ81106.1"/>
    <property type="molecule type" value="Genomic_DNA"/>
</dbReference>
<dbReference type="SUPFAM" id="SSF50630">
    <property type="entry name" value="Acid proteases"/>
    <property type="match status" value="1"/>
</dbReference>
<feature type="region of interest" description="Disordered" evidence="1">
    <location>
        <begin position="125"/>
        <end position="151"/>
    </location>
</feature>
<name>A0A1C7MXD5_9FUNG</name>
<gene>
    <name evidence="3" type="ORF">A0J61_10845</name>
</gene>
<dbReference type="AlphaFoldDB" id="A0A1C7MXD5"/>
<dbReference type="Pfam" id="PF13650">
    <property type="entry name" value="Asp_protease_2"/>
    <property type="match status" value="1"/>
</dbReference>
<dbReference type="Proteomes" id="UP000093000">
    <property type="component" value="Unassembled WGS sequence"/>
</dbReference>
<accession>A0A1C7MXD5</accession>
<proteinExistence type="predicted"/>
<reference evidence="3 4" key="1">
    <citation type="submission" date="2016-03" db="EMBL/GenBank/DDBJ databases">
        <title>Choanephora cucurbitarum.</title>
        <authorList>
            <person name="Min B."/>
            <person name="Park H."/>
            <person name="Park J.-H."/>
            <person name="Shin H.-D."/>
            <person name="Choi I.-G."/>
        </authorList>
    </citation>
    <scope>NUCLEOTIDE SEQUENCE [LARGE SCALE GENOMIC DNA]</scope>
    <source>
        <strain evidence="3 4">KUS-F28377</strain>
    </source>
</reference>
<evidence type="ECO:0000313" key="4">
    <source>
        <dbReference type="Proteomes" id="UP000093000"/>
    </source>
</evidence>
<sequence length="705" mass="81484">MSIKFEIPKFDPEKDDAELWLYRYEKDSRLNNWSKDIRLQYVDNCFNYEMQLWYMRNKFSDWEKFKSNFLQMYGKKIDLDQLTVQIISIKMHPREGIHHYFNRFELLHDQYIQERMKHDNKQVLHSQNNVSSSSETNEAAVQPLEESDDEDNFSLTEREFVKHFINGIASVNLRRLLRGRKLRTMEETMSYIEELQEGEEYLLDEETTLVVDETVKPILHTKNTNQGVIVKSNKTKTEDDVANIVDTFKNMTMMLSEFINNNTKTNSKAFHQDTKKKITCWNCKDTEHKTPDYNKPCKLCGSKEHVHYQCGQYKSSKQTNEFMLIEEMLVSEKRKMVDNDTQAVENKRLRDSRVNRSGNNYDTTPKRRMTNTVPEPLDDQTQKSVPITQNTPKTANEIANKQTKKGRNVGTEQEVEKIVDHILDETSHKLSLRQIGILSAPARSRIKTRLTKSHAKIPLMATTNHNLLTEVYAQDENDRTNMPKCLGAPRTVGTINGQPCEIILDGGSTGCIVSKKLAIKIGLTEAEPTNIKLMFGDGSFVAPIGVINGLQVAIVEVDYRNVSALCLDVGDRYESLIGRQGLYDMKIGTDWAQHYWYISTSSGELPIEVHYRTPFDEESTNDDDSELSDTAYQEGFLIIEDYDEDKHKSYNHKSSIVNNDRISTLIEQISSYDNIDTETKEKLIVLINKYEDCFGTNYSHLSTTN</sequence>
<feature type="region of interest" description="Disordered" evidence="1">
    <location>
        <begin position="354"/>
        <end position="387"/>
    </location>
</feature>
<dbReference type="Gene3D" id="2.40.70.10">
    <property type="entry name" value="Acid Proteases"/>
    <property type="match status" value="1"/>
</dbReference>
<organism evidence="3 4">
    <name type="scientific">Choanephora cucurbitarum</name>
    <dbReference type="NCBI Taxonomy" id="101091"/>
    <lineage>
        <taxon>Eukaryota</taxon>
        <taxon>Fungi</taxon>
        <taxon>Fungi incertae sedis</taxon>
        <taxon>Mucoromycota</taxon>
        <taxon>Mucoromycotina</taxon>
        <taxon>Mucoromycetes</taxon>
        <taxon>Mucorales</taxon>
        <taxon>Mucorineae</taxon>
        <taxon>Choanephoraceae</taxon>
        <taxon>Choanephoroideae</taxon>
        <taxon>Choanephora</taxon>
    </lineage>
</organism>
<evidence type="ECO:0000313" key="3">
    <source>
        <dbReference type="EMBL" id="OBZ81106.1"/>
    </source>
</evidence>
<evidence type="ECO:0000259" key="2">
    <source>
        <dbReference type="Pfam" id="PF03732"/>
    </source>
</evidence>
<dbReference type="Pfam" id="PF03732">
    <property type="entry name" value="Retrotrans_gag"/>
    <property type="match status" value="1"/>
</dbReference>
<dbReference type="InParanoid" id="A0A1C7MXD5"/>
<keyword evidence="4" id="KW-1185">Reference proteome</keyword>
<evidence type="ECO:0000256" key="1">
    <source>
        <dbReference type="SAM" id="MobiDB-lite"/>
    </source>
</evidence>
<dbReference type="InterPro" id="IPR005162">
    <property type="entry name" value="Retrotrans_gag_dom"/>
</dbReference>
<dbReference type="InterPro" id="IPR021109">
    <property type="entry name" value="Peptidase_aspartic_dom_sf"/>
</dbReference>
<protein>
    <recommendedName>
        <fullName evidence="2">Retrotransposon gag domain-containing protein</fullName>
    </recommendedName>
</protein>
<feature type="domain" description="Retrotransposon gag" evidence="2">
    <location>
        <begin position="58"/>
        <end position="119"/>
    </location>
</feature>
<feature type="compositionally biased region" description="Polar residues" evidence="1">
    <location>
        <begin position="125"/>
        <end position="139"/>
    </location>
</feature>
<dbReference type="OrthoDB" id="2289688at2759"/>
<dbReference type="STRING" id="101091.A0A1C7MXD5"/>